<keyword evidence="7 8" id="KW-0472">Membrane</keyword>
<evidence type="ECO:0000256" key="7">
    <source>
        <dbReference type="ARBA" id="ARBA00023136"/>
    </source>
</evidence>
<keyword evidence="5 8" id="KW-0812">Transmembrane</keyword>
<dbReference type="PANTHER" id="PTHR34975">
    <property type="entry name" value="SPORE GERMINATION PROTEIN A2"/>
    <property type="match status" value="1"/>
</dbReference>
<feature type="transmembrane region" description="Helical" evidence="8">
    <location>
        <begin position="269"/>
        <end position="287"/>
    </location>
</feature>
<feature type="transmembrane region" description="Helical" evidence="8">
    <location>
        <begin position="299"/>
        <end position="318"/>
    </location>
</feature>
<evidence type="ECO:0000256" key="1">
    <source>
        <dbReference type="ARBA" id="ARBA00004141"/>
    </source>
</evidence>
<gene>
    <name evidence="9" type="ORF">PWYN_09290</name>
</gene>
<feature type="transmembrane region" description="Helical" evidence="8">
    <location>
        <begin position="69"/>
        <end position="89"/>
    </location>
</feature>
<comment type="caution">
    <text evidence="9">The sequence shown here is derived from an EMBL/GenBank/DDBJ whole genome shotgun (WGS) entry which is preliminary data.</text>
</comment>
<dbReference type="PANTHER" id="PTHR34975:SF2">
    <property type="entry name" value="SPORE GERMINATION PROTEIN A2"/>
    <property type="match status" value="1"/>
</dbReference>
<feature type="transmembrane region" description="Helical" evidence="8">
    <location>
        <begin position="213"/>
        <end position="234"/>
    </location>
</feature>
<evidence type="ECO:0000256" key="3">
    <source>
        <dbReference type="ARBA" id="ARBA00022448"/>
    </source>
</evidence>
<sequence>MSKEIVPAGNYISMIILFVFGSTLIMGVTGKSGNSSWITLLLAMALTVPLLITLARLNVLFPGKDLFDMLVAVFGKIGGKIFSCLYIWYALHLGSLVLRNFGEFCRTVALTETPMIVPMLFVGLLGISAVKSGIEVLGRTAKLLLVFSIFVIIIVQLLAIPLFDFEHLRPVLDPGWGPILNDAFGTFTFPFAETILFLGTFRALPKKGSAYKILISGLLIAGLIILFISVRNLLVLGSNALTSLYFPSYVAVSRINVGNFLTRIEGSSAIVFCTSLFMKVSICLYVASTGMAKVFNLKSYRSVVLQMGLIMVYIANFIFKDIFEMQHFAFETYRYYALPFQVIIPLILWIGAELVIRKSNRKQTSS</sequence>
<dbReference type="Pfam" id="PF03845">
    <property type="entry name" value="Spore_permease"/>
    <property type="match status" value="1"/>
</dbReference>
<dbReference type="eggNOG" id="COG0531">
    <property type="taxonomic scope" value="Bacteria"/>
</dbReference>
<feature type="transmembrane region" description="Helical" evidence="8">
    <location>
        <begin position="183"/>
        <end position="201"/>
    </location>
</feature>
<feature type="transmembrane region" description="Helical" evidence="8">
    <location>
        <begin position="142"/>
        <end position="163"/>
    </location>
</feature>
<dbReference type="InterPro" id="IPR004761">
    <property type="entry name" value="Spore_GerAB"/>
</dbReference>
<feature type="transmembrane region" description="Helical" evidence="8">
    <location>
        <begin position="12"/>
        <end position="30"/>
    </location>
</feature>
<dbReference type="GO" id="GO:0016020">
    <property type="term" value="C:membrane"/>
    <property type="evidence" value="ECO:0007669"/>
    <property type="project" value="UniProtKB-SubCell"/>
</dbReference>
<keyword evidence="4" id="KW-0309">Germination</keyword>
<dbReference type="RefSeq" id="WP_036650513.1">
    <property type="nucleotide sequence ID" value="NZ_JQCR01000002.1"/>
</dbReference>
<keyword evidence="3" id="KW-0813">Transport</keyword>
<evidence type="ECO:0000256" key="4">
    <source>
        <dbReference type="ARBA" id="ARBA00022544"/>
    </source>
</evidence>
<keyword evidence="6 8" id="KW-1133">Transmembrane helix</keyword>
<dbReference type="GO" id="GO:0009847">
    <property type="term" value="P:spore germination"/>
    <property type="evidence" value="ECO:0007669"/>
    <property type="project" value="InterPro"/>
</dbReference>
<comment type="similarity">
    <text evidence="2">Belongs to the amino acid-polyamine-organocation (APC) superfamily. Spore germination protein (SGP) (TC 2.A.3.9) family.</text>
</comment>
<protein>
    <submittedName>
        <fullName evidence="9">Spore gernimation protein</fullName>
    </submittedName>
</protein>
<evidence type="ECO:0000256" key="2">
    <source>
        <dbReference type="ARBA" id="ARBA00007998"/>
    </source>
</evidence>
<name>A0A098MBV5_9BACL</name>
<organism evidence="9 10">
    <name type="scientific">Paenibacillus wynnii</name>
    <dbReference type="NCBI Taxonomy" id="268407"/>
    <lineage>
        <taxon>Bacteria</taxon>
        <taxon>Bacillati</taxon>
        <taxon>Bacillota</taxon>
        <taxon>Bacilli</taxon>
        <taxon>Bacillales</taxon>
        <taxon>Paenibacillaceae</taxon>
        <taxon>Paenibacillus</taxon>
    </lineage>
</organism>
<evidence type="ECO:0000313" key="10">
    <source>
        <dbReference type="Proteomes" id="UP000029734"/>
    </source>
</evidence>
<reference evidence="9 10" key="2">
    <citation type="submission" date="2014-10" db="EMBL/GenBank/DDBJ databases">
        <title>Comparative genomics of the Paenibacillus odorifer group.</title>
        <authorList>
            <person name="Tsai Y.-C."/>
            <person name="Martin N."/>
            <person name="Korlach J."/>
            <person name="Wiedmann M."/>
        </authorList>
    </citation>
    <scope>NUCLEOTIDE SEQUENCE [LARGE SCALE GENOMIC DNA]</scope>
    <source>
        <strain evidence="9 10">DSM 18334</strain>
    </source>
</reference>
<comment type="subcellular location">
    <subcellularLocation>
        <location evidence="1">Membrane</location>
        <topology evidence="1">Multi-pass membrane protein</topology>
    </subcellularLocation>
</comment>
<dbReference type="NCBIfam" id="TIGR00912">
    <property type="entry name" value="2A0309"/>
    <property type="match status" value="1"/>
</dbReference>
<dbReference type="OrthoDB" id="2078716at2"/>
<keyword evidence="10" id="KW-1185">Reference proteome</keyword>
<reference evidence="9 10" key="1">
    <citation type="submission" date="2014-08" db="EMBL/GenBank/DDBJ databases">
        <authorList>
            <person name="den Bakker H.C."/>
        </authorList>
    </citation>
    <scope>NUCLEOTIDE SEQUENCE [LARGE SCALE GENOMIC DNA]</scope>
    <source>
        <strain evidence="9 10">DSM 18334</strain>
    </source>
</reference>
<dbReference type="AlphaFoldDB" id="A0A098MBV5"/>
<feature type="transmembrane region" description="Helical" evidence="8">
    <location>
        <begin position="109"/>
        <end position="130"/>
    </location>
</feature>
<dbReference type="Proteomes" id="UP000029734">
    <property type="component" value="Unassembled WGS sequence"/>
</dbReference>
<accession>A0A098MBV5</accession>
<evidence type="ECO:0000256" key="5">
    <source>
        <dbReference type="ARBA" id="ARBA00022692"/>
    </source>
</evidence>
<proteinExistence type="inferred from homology"/>
<dbReference type="EMBL" id="JQCR01000002">
    <property type="protein sequence ID" value="KGE19511.1"/>
    <property type="molecule type" value="Genomic_DNA"/>
</dbReference>
<evidence type="ECO:0000256" key="6">
    <source>
        <dbReference type="ARBA" id="ARBA00022989"/>
    </source>
</evidence>
<feature type="transmembrane region" description="Helical" evidence="8">
    <location>
        <begin position="338"/>
        <end position="356"/>
    </location>
</feature>
<feature type="transmembrane region" description="Helical" evidence="8">
    <location>
        <begin position="36"/>
        <end position="57"/>
    </location>
</feature>
<evidence type="ECO:0000313" key="9">
    <source>
        <dbReference type="EMBL" id="KGE19511.1"/>
    </source>
</evidence>
<dbReference type="STRING" id="268407.PWYN_09290"/>
<evidence type="ECO:0000256" key="8">
    <source>
        <dbReference type="SAM" id="Phobius"/>
    </source>
</evidence>